<dbReference type="HOGENOM" id="CLU_967049_0_0_1"/>
<name>A0A0A1T841_9HYPO</name>
<protein>
    <submittedName>
        <fullName evidence="2">Uncharacterized protein</fullName>
    </submittedName>
</protein>
<sequence>MPPVCSNAGHYYSTRHPQRTSVASSTSNISDASNTSSHIPQGTETREIPASDFLFTKLHPIHDFPSPHLSVTDLERSNVTQQHLHFKTGKDEYQLALLELQENSTTDQAIHRVRPWQYDSMPKPQDLEHRYRPGEIEPQDVCATIYKDTPEAYYDDCIQLSNIINNYLQSPISDKDPRTVQGETAWGKRIITPEFVKYLRHKPTDSARWHVRRAYSPYLPGGDGVLTRINLTLYATWLITYQWRRTCLEPANLKLSAGWQSPNIMCLNSSTYQPFQPLSYQYMIARSP</sequence>
<dbReference type="Proteomes" id="UP000039046">
    <property type="component" value="Unassembled WGS sequence"/>
</dbReference>
<gene>
    <name evidence="2" type="ORF">VHEMI08861</name>
</gene>
<dbReference type="EMBL" id="CDHN01000005">
    <property type="protein sequence ID" value="CEJ93256.1"/>
    <property type="molecule type" value="Genomic_DNA"/>
</dbReference>
<proteinExistence type="predicted"/>
<evidence type="ECO:0000313" key="2">
    <source>
        <dbReference type="EMBL" id="CEJ93256.1"/>
    </source>
</evidence>
<dbReference type="AlphaFoldDB" id="A0A0A1T841"/>
<organism evidence="2 3">
    <name type="scientific">[Torrubiella] hemipterigena</name>
    <dbReference type="NCBI Taxonomy" id="1531966"/>
    <lineage>
        <taxon>Eukaryota</taxon>
        <taxon>Fungi</taxon>
        <taxon>Dikarya</taxon>
        <taxon>Ascomycota</taxon>
        <taxon>Pezizomycotina</taxon>
        <taxon>Sordariomycetes</taxon>
        <taxon>Hypocreomycetidae</taxon>
        <taxon>Hypocreales</taxon>
        <taxon>Clavicipitaceae</taxon>
        <taxon>Clavicipitaceae incertae sedis</taxon>
        <taxon>'Torrubiella' clade</taxon>
    </lineage>
</organism>
<evidence type="ECO:0000256" key="1">
    <source>
        <dbReference type="SAM" id="MobiDB-lite"/>
    </source>
</evidence>
<accession>A0A0A1T841</accession>
<keyword evidence="3" id="KW-1185">Reference proteome</keyword>
<feature type="region of interest" description="Disordered" evidence="1">
    <location>
        <begin position="1"/>
        <end position="44"/>
    </location>
</feature>
<evidence type="ECO:0000313" key="3">
    <source>
        <dbReference type="Proteomes" id="UP000039046"/>
    </source>
</evidence>
<reference evidence="2 3" key="1">
    <citation type="journal article" date="2015" name="Genome Announc.">
        <title>Draft Genome Sequence and Gene Annotation of the Entomopathogenic Fungus Verticillium hemipterigenum.</title>
        <authorList>
            <person name="Horn F."/>
            <person name="Habel A."/>
            <person name="Scharf D.H."/>
            <person name="Dworschak J."/>
            <person name="Brakhage A.A."/>
            <person name="Guthke R."/>
            <person name="Hertweck C."/>
            <person name="Linde J."/>
        </authorList>
    </citation>
    <scope>NUCLEOTIDE SEQUENCE [LARGE SCALE GENOMIC DNA]</scope>
</reference>
<feature type="compositionally biased region" description="Polar residues" evidence="1">
    <location>
        <begin position="19"/>
        <end position="43"/>
    </location>
</feature>